<dbReference type="EMBL" id="JH688622">
    <property type="protein sequence ID" value="EJD32825.1"/>
    <property type="molecule type" value="Genomic_DNA"/>
</dbReference>
<proteinExistence type="predicted"/>
<feature type="region of interest" description="Disordered" evidence="2">
    <location>
        <begin position="208"/>
        <end position="239"/>
    </location>
</feature>
<feature type="region of interest" description="Disordered" evidence="2">
    <location>
        <begin position="1"/>
        <end position="61"/>
    </location>
</feature>
<feature type="compositionally biased region" description="Polar residues" evidence="2">
    <location>
        <begin position="8"/>
        <end position="20"/>
    </location>
</feature>
<dbReference type="AlphaFoldDB" id="J0WM04"/>
<feature type="coiled-coil region" evidence="1">
    <location>
        <begin position="115"/>
        <end position="179"/>
    </location>
</feature>
<protein>
    <submittedName>
        <fullName evidence="3">Uncharacterized protein</fullName>
    </submittedName>
</protein>
<organism evidence="3 4">
    <name type="scientific">Auricularia subglabra (strain TFB-10046 / SS5)</name>
    <name type="common">White-rot fungus</name>
    <name type="synonym">Auricularia delicata (strain TFB10046)</name>
    <dbReference type="NCBI Taxonomy" id="717982"/>
    <lineage>
        <taxon>Eukaryota</taxon>
        <taxon>Fungi</taxon>
        <taxon>Dikarya</taxon>
        <taxon>Basidiomycota</taxon>
        <taxon>Agaricomycotina</taxon>
        <taxon>Agaricomycetes</taxon>
        <taxon>Auriculariales</taxon>
        <taxon>Auriculariaceae</taxon>
        <taxon>Auricularia</taxon>
    </lineage>
</organism>
<feature type="compositionally biased region" description="Low complexity" evidence="2">
    <location>
        <begin position="21"/>
        <end position="32"/>
    </location>
</feature>
<dbReference type="Proteomes" id="UP000006514">
    <property type="component" value="Unassembled WGS sequence"/>
</dbReference>
<dbReference type="KEGG" id="adl:AURDEDRAFT_178075"/>
<dbReference type="InParanoid" id="J0WM04"/>
<accession>J0WM04</accession>
<sequence length="239" mass="26659">MACERRSSITSSCIPDQGNVSQSQGSPHPHSPTNQAAADYLPTDSMQPPPPPTETAGQQATRDADQALQPLMSLKAAKTNVYFVQARENVVSAFARNIRAFREMKLEADVNLKLLEGVENMLDEVEKQRNNAQGTLKFVQHDLKTLLDCVGWMQVQTQRKNTQDALMVVQQQLERLLDSVGDMLGNVQDDRQAPLVVPKTLVCGSEPVTETCKRPRMSDRDDDDQENVNRGKKQKLDDE</sequence>
<evidence type="ECO:0000256" key="2">
    <source>
        <dbReference type="SAM" id="MobiDB-lite"/>
    </source>
</evidence>
<evidence type="ECO:0000313" key="3">
    <source>
        <dbReference type="EMBL" id="EJD32825.1"/>
    </source>
</evidence>
<name>J0WM04_AURST</name>
<keyword evidence="4" id="KW-1185">Reference proteome</keyword>
<evidence type="ECO:0000313" key="4">
    <source>
        <dbReference type="Proteomes" id="UP000006514"/>
    </source>
</evidence>
<evidence type="ECO:0000256" key="1">
    <source>
        <dbReference type="SAM" id="Coils"/>
    </source>
</evidence>
<keyword evidence="1" id="KW-0175">Coiled coil</keyword>
<gene>
    <name evidence="3" type="ORF">AURDEDRAFT_178075</name>
</gene>
<reference evidence="4" key="1">
    <citation type="journal article" date="2012" name="Science">
        <title>The Paleozoic origin of enzymatic lignin decomposition reconstructed from 31 fungal genomes.</title>
        <authorList>
            <person name="Floudas D."/>
            <person name="Binder M."/>
            <person name="Riley R."/>
            <person name="Barry K."/>
            <person name="Blanchette R.A."/>
            <person name="Henrissat B."/>
            <person name="Martinez A.T."/>
            <person name="Otillar R."/>
            <person name="Spatafora J.W."/>
            <person name="Yadav J.S."/>
            <person name="Aerts A."/>
            <person name="Benoit I."/>
            <person name="Boyd A."/>
            <person name="Carlson A."/>
            <person name="Copeland A."/>
            <person name="Coutinho P.M."/>
            <person name="de Vries R.P."/>
            <person name="Ferreira P."/>
            <person name="Findley K."/>
            <person name="Foster B."/>
            <person name="Gaskell J."/>
            <person name="Glotzer D."/>
            <person name="Gorecki P."/>
            <person name="Heitman J."/>
            <person name="Hesse C."/>
            <person name="Hori C."/>
            <person name="Igarashi K."/>
            <person name="Jurgens J.A."/>
            <person name="Kallen N."/>
            <person name="Kersten P."/>
            <person name="Kohler A."/>
            <person name="Kuees U."/>
            <person name="Kumar T.K.A."/>
            <person name="Kuo A."/>
            <person name="LaButti K."/>
            <person name="Larrondo L.F."/>
            <person name="Lindquist E."/>
            <person name="Ling A."/>
            <person name="Lombard V."/>
            <person name="Lucas S."/>
            <person name="Lundell T."/>
            <person name="Martin R."/>
            <person name="McLaughlin D.J."/>
            <person name="Morgenstern I."/>
            <person name="Morin E."/>
            <person name="Murat C."/>
            <person name="Nagy L.G."/>
            <person name="Nolan M."/>
            <person name="Ohm R.A."/>
            <person name="Patyshakuliyeva A."/>
            <person name="Rokas A."/>
            <person name="Ruiz-Duenas F.J."/>
            <person name="Sabat G."/>
            <person name="Salamov A."/>
            <person name="Samejima M."/>
            <person name="Schmutz J."/>
            <person name="Slot J.C."/>
            <person name="St John F."/>
            <person name="Stenlid J."/>
            <person name="Sun H."/>
            <person name="Sun S."/>
            <person name="Syed K."/>
            <person name="Tsang A."/>
            <person name="Wiebenga A."/>
            <person name="Young D."/>
            <person name="Pisabarro A."/>
            <person name="Eastwood D.C."/>
            <person name="Martin F."/>
            <person name="Cullen D."/>
            <person name="Grigoriev I.V."/>
            <person name="Hibbett D.S."/>
        </authorList>
    </citation>
    <scope>NUCLEOTIDE SEQUENCE [LARGE SCALE GENOMIC DNA]</scope>
    <source>
        <strain evidence="4">TFB10046</strain>
    </source>
</reference>